<dbReference type="InterPro" id="IPR002880">
    <property type="entry name" value="Pyrv_Fd/Flavodoxin_OxRdtase_N"/>
</dbReference>
<dbReference type="SUPFAM" id="SSF52518">
    <property type="entry name" value="Thiamin diphosphate-binding fold (THDP-binding)"/>
    <property type="match status" value="1"/>
</dbReference>
<name>A0A382F2C6_9ZZZZ</name>
<dbReference type="Gene3D" id="3.40.50.920">
    <property type="match status" value="1"/>
</dbReference>
<keyword evidence="1" id="KW-0560">Oxidoreductase</keyword>
<dbReference type="Pfam" id="PF01855">
    <property type="entry name" value="POR_N"/>
    <property type="match status" value="1"/>
</dbReference>
<evidence type="ECO:0000313" key="4">
    <source>
        <dbReference type="EMBL" id="SVB57168.1"/>
    </source>
</evidence>
<gene>
    <name evidence="4" type="ORF">METZ01_LOCUS210022</name>
</gene>
<dbReference type="FunFam" id="3.40.50.920:FF:000010">
    <property type="entry name" value="Pyruvate ferredoxin oxidoreductase, alpha subunit"/>
    <property type="match status" value="1"/>
</dbReference>
<dbReference type="FunFam" id="3.40.50.970:FF:000012">
    <property type="entry name" value="Pyruvate:ferredoxin (Flavodoxin) oxidoreductase"/>
    <property type="match status" value="1"/>
</dbReference>
<dbReference type="InterPro" id="IPR050722">
    <property type="entry name" value="Pyruvate:ferred/Flavod_OxRd"/>
</dbReference>
<dbReference type="InterPro" id="IPR009014">
    <property type="entry name" value="Transketo_C/PFOR_II"/>
</dbReference>
<feature type="domain" description="Pyruvate flavodoxin/ferredoxin oxidoreductase pyrimidine binding" evidence="2">
    <location>
        <begin position="2"/>
        <end position="224"/>
    </location>
</feature>
<evidence type="ECO:0000256" key="1">
    <source>
        <dbReference type="ARBA" id="ARBA00023002"/>
    </source>
</evidence>
<evidence type="ECO:0008006" key="5">
    <source>
        <dbReference type="Google" id="ProtNLM"/>
    </source>
</evidence>
<dbReference type="GO" id="GO:0006979">
    <property type="term" value="P:response to oxidative stress"/>
    <property type="evidence" value="ECO:0007669"/>
    <property type="project" value="TreeGrafter"/>
</dbReference>
<evidence type="ECO:0000259" key="3">
    <source>
        <dbReference type="Pfam" id="PF17147"/>
    </source>
</evidence>
<dbReference type="PANTHER" id="PTHR32154">
    <property type="entry name" value="PYRUVATE-FLAVODOXIN OXIDOREDUCTASE-RELATED"/>
    <property type="match status" value="1"/>
</dbReference>
<dbReference type="InterPro" id="IPR033412">
    <property type="entry name" value="PFOR_II"/>
</dbReference>
<dbReference type="AlphaFoldDB" id="A0A382F2C6"/>
<dbReference type="EMBL" id="UINC01047643">
    <property type="protein sequence ID" value="SVB57168.1"/>
    <property type="molecule type" value="Genomic_DNA"/>
</dbReference>
<dbReference type="CDD" id="cd07034">
    <property type="entry name" value="TPP_PYR_PFOR_IOR-alpha_like"/>
    <property type="match status" value="1"/>
</dbReference>
<proteinExistence type="predicted"/>
<dbReference type="Gene3D" id="3.40.50.970">
    <property type="match status" value="1"/>
</dbReference>
<dbReference type="GO" id="GO:0016903">
    <property type="term" value="F:oxidoreductase activity, acting on the aldehyde or oxo group of donors"/>
    <property type="evidence" value="ECO:0007669"/>
    <property type="project" value="UniProtKB-ARBA"/>
</dbReference>
<sequence length="383" mass="42914">MACALADVDVITAYPIRPYDTVMQFVSRLKADGSFDFDFIVAESEHSQFEIVKHASSVGARTFTGSSGVGWFYAFEAITVTAGLRLPVVAMVGNRALDDPGAFGVEHNDALAVRDLGWMLYWVATAQEALDTALLAWRVAEDPDVFLPMALSCDGSFLTHSQAIVNVPTREQVDKFLPPYDRGKLQLHPDNPITIAPQVNEDWLMEMRRQSDEAMHRSVAKIKQAYEEFKEIFGRGDPSPFVEEYMTEDAEIIIVGMGTLALPVRVAVRRYQEQGRKVGFLRVKFFRPFPTEELQEILTKCKAVCVVDRDYSYGAPSFGGVLFTDLRSALYPMEKRPHMLNFIAGLGGREVHVNDVNEMVDITQKAIDTGKIEKETTWIGVRD</sequence>
<feature type="domain" description="Pyruvate:ferredoxin oxidoreductase core" evidence="3">
    <location>
        <begin position="250"/>
        <end position="356"/>
    </location>
</feature>
<dbReference type="InterPro" id="IPR029061">
    <property type="entry name" value="THDP-binding"/>
</dbReference>
<evidence type="ECO:0000259" key="2">
    <source>
        <dbReference type="Pfam" id="PF01855"/>
    </source>
</evidence>
<organism evidence="4">
    <name type="scientific">marine metagenome</name>
    <dbReference type="NCBI Taxonomy" id="408172"/>
    <lineage>
        <taxon>unclassified sequences</taxon>
        <taxon>metagenomes</taxon>
        <taxon>ecological metagenomes</taxon>
    </lineage>
</organism>
<accession>A0A382F2C6</accession>
<dbReference type="Pfam" id="PF17147">
    <property type="entry name" value="PFOR_II"/>
    <property type="match status" value="1"/>
</dbReference>
<protein>
    <recommendedName>
        <fullName evidence="5">Pyruvate flavodoxin/ferredoxin oxidoreductase pyrimidine binding domain-containing protein</fullName>
    </recommendedName>
</protein>
<dbReference type="SUPFAM" id="SSF52922">
    <property type="entry name" value="TK C-terminal domain-like"/>
    <property type="match status" value="1"/>
</dbReference>
<dbReference type="GO" id="GO:0019752">
    <property type="term" value="P:carboxylic acid metabolic process"/>
    <property type="evidence" value="ECO:0007669"/>
    <property type="project" value="UniProtKB-ARBA"/>
</dbReference>
<reference evidence="4" key="1">
    <citation type="submission" date="2018-05" db="EMBL/GenBank/DDBJ databases">
        <authorList>
            <person name="Lanie J.A."/>
            <person name="Ng W.-L."/>
            <person name="Kazmierczak K.M."/>
            <person name="Andrzejewski T.M."/>
            <person name="Davidsen T.M."/>
            <person name="Wayne K.J."/>
            <person name="Tettelin H."/>
            <person name="Glass J.I."/>
            <person name="Rusch D."/>
            <person name="Podicherti R."/>
            <person name="Tsui H.-C.T."/>
            <person name="Winkler M.E."/>
        </authorList>
    </citation>
    <scope>NUCLEOTIDE SEQUENCE</scope>
</reference>
<dbReference type="PANTHER" id="PTHR32154:SF30">
    <property type="entry name" value="2-OXOACID OXIDOREDUCTASE (FERREDOXIN)"/>
    <property type="match status" value="1"/>
</dbReference>